<dbReference type="CDD" id="cd00022">
    <property type="entry name" value="BIR"/>
    <property type="match status" value="2"/>
</dbReference>
<evidence type="ECO:0000313" key="10">
    <source>
        <dbReference type="Proteomes" id="UP001497623"/>
    </source>
</evidence>
<keyword evidence="5" id="KW-0862">Zinc</keyword>
<organism evidence="9 10">
    <name type="scientific">Meganyctiphanes norvegica</name>
    <name type="common">Northern krill</name>
    <name type="synonym">Thysanopoda norvegica</name>
    <dbReference type="NCBI Taxonomy" id="48144"/>
    <lineage>
        <taxon>Eukaryota</taxon>
        <taxon>Metazoa</taxon>
        <taxon>Ecdysozoa</taxon>
        <taxon>Arthropoda</taxon>
        <taxon>Crustacea</taxon>
        <taxon>Multicrustacea</taxon>
        <taxon>Malacostraca</taxon>
        <taxon>Eumalacostraca</taxon>
        <taxon>Eucarida</taxon>
        <taxon>Euphausiacea</taxon>
        <taxon>Euphausiidae</taxon>
        <taxon>Meganyctiphanes</taxon>
    </lineage>
</organism>
<dbReference type="EMBL" id="CAXKWB010001650">
    <property type="protein sequence ID" value="CAL4065035.1"/>
    <property type="molecule type" value="Genomic_DNA"/>
</dbReference>
<dbReference type="Gene3D" id="3.30.40.10">
    <property type="entry name" value="Zinc/RING finger domain, C3HC4 (zinc finger)"/>
    <property type="match status" value="1"/>
</dbReference>
<dbReference type="GO" id="GO:0043066">
    <property type="term" value="P:negative regulation of apoptotic process"/>
    <property type="evidence" value="ECO:0007669"/>
    <property type="project" value="TreeGrafter"/>
</dbReference>
<dbReference type="InterPro" id="IPR001841">
    <property type="entry name" value="Znf_RING"/>
</dbReference>
<dbReference type="GO" id="GO:0031398">
    <property type="term" value="P:positive regulation of protein ubiquitination"/>
    <property type="evidence" value="ECO:0007669"/>
    <property type="project" value="TreeGrafter"/>
</dbReference>
<dbReference type="GO" id="GO:0005737">
    <property type="term" value="C:cytoplasm"/>
    <property type="evidence" value="ECO:0007669"/>
    <property type="project" value="TreeGrafter"/>
</dbReference>
<evidence type="ECO:0000259" key="8">
    <source>
        <dbReference type="PROSITE" id="PS50089"/>
    </source>
</evidence>
<gene>
    <name evidence="9" type="ORF">MNOR_LOCUS4493</name>
</gene>
<dbReference type="PROSITE" id="PS50089">
    <property type="entry name" value="ZF_RING_2"/>
    <property type="match status" value="1"/>
</dbReference>
<dbReference type="InterPro" id="IPR001370">
    <property type="entry name" value="BIR_rpt"/>
</dbReference>
<dbReference type="InterPro" id="IPR050784">
    <property type="entry name" value="IAP"/>
</dbReference>
<name>A0AAV2PUQ1_MEGNR</name>
<dbReference type="GO" id="GO:0043027">
    <property type="term" value="F:cysteine-type endopeptidase inhibitor activity involved in apoptotic process"/>
    <property type="evidence" value="ECO:0007669"/>
    <property type="project" value="TreeGrafter"/>
</dbReference>
<feature type="compositionally biased region" description="Polar residues" evidence="7">
    <location>
        <begin position="347"/>
        <end position="372"/>
    </location>
</feature>
<dbReference type="AlphaFoldDB" id="A0AAV2PUQ1"/>
<keyword evidence="10" id="KW-1185">Reference proteome</keyword>
<evidence type="ECO:0000313" key="9">
    <source>
        <dbReference type="EMBL" id="CAL4065035.1"/>
    </source>
</evidence>
<evidence type="ECO:0000256" key="5">
    <source>
        <dbReference type="ARBA" id="ARBA00022833"/>
    </source>
</evidence>
<feature type="compositionally biased region" description="Acidic residues" evidence="7">
    <location>
        <begin position="629"/>
        <end position="642"/>
    </location>
</feature>
<dbReference type="SUPFAM" id="SSF57924">
    <property type="entry name" value="Inhibitor of apoptosis (IAP) repeat"/>
    <property type="match status" value="3"/>
</dbReference>
<feature type="non-terminal residue" evidence="9">
    <location>
        <position position="802"/>
    </location>
</feature>
<feature type="region of interest" description="Disordered" evidence="7">
    <location>
        <begin position="522"/>
        <end position="561"/>
    </location>
</feature>
<feature type="compositionally biased region" description="Polar residues" evidence="7">
    <location>
        <begin position="613"/>
        <end position="623"/>
    </location>
</feature>
<dbReference type="GO" id="GO:0006915">
    <property type="term" value="P:apoptotic process"/>
    <property type="evidence" value="ECO:0007669"/>
    <property type="project" value="UniProtKB-KW"/>
</dbReference>
<feature type="compositionally biased region" description="Polar residues" evidence="7">
    <location>
        <begin position="643"/>
        <end position="655"/>
    </location>
</feature>
<sequence>MGDVSHSQKDLESTEYRKNTYRDCYLPTGFNIASLAEVGFYFTRRGNIVKCFKCSIEVDLSNTDAKTNLIVLHKRLNSECQFAKELIELPAVPSQQRSKTFLSYDSLRYECERLETFIDWPVAFLMPADLAADGFYYLRTADHCACVFCRGIVGAWEEGDTPRGEHERHFSHCPFIRGQPVGNVPISQSNILSKLPPGASAQPQQPCIVPLNKGLDEVGSRHMPGSYPECMGPQMNEINLEDMGLPQYSGPKRKDFLTKDSRLESFNKWPERVTQKPVDLAESGFFYCGLSDHVRCFHCGNGLRNWEAEDCPWKEHARWYPDCNYILLKKGQEFVDTVRREKPPYKRSQNNEESLNGNKVTTNQPSTSSTPARPSITDAELDRLMELDIPRAVLGMGFPQRTVRATLKQKLEQTGLPFFSLEPCIEAVLQFMEDETRQTLNEAVPELEDEATQEQEAKLQNISSRSNAVGAQATSSGPSASTSTSEISVTISGESEEGAAGLSDPSTNERVAVPQHLPEDELPQASSNIDVPPSLPSVSTSVPTITSIPEGEDIPPVPRGPVPKPRILSQPSPIVPISPTPVSEPVPHPTIPTQEHPVATVASSVPSVPSVPQEMSNIQISEMESSETPVEDEPMDVDEDDTSQPVPSTSTNITHTPPLDRVISQADEVMTVAEAILKVPASGPPSLEKTEESSSSSSSSSSSTSQESKERQRENVENPVTPVGSTATGISKSLPQQSSQNLAEELEKIRDMRTCKVCMDAEMDVVFLPCAHMVTCSSCAATLAQCPICRANIRYTIKPIVS</sequence>
<dbReference type="GO" id="GO:0008270">
    <property type="term" value="F:zinc ion binding"/>
    <property type="evidence" value="ECO:0007669"/>
    <property type="project" value="UniProtKB-KW"/>
</dbReference>
<dbReference type="PANTHER" id="PTHR10044">
    <property type="entry name" value="INHIBITOR OF APOPTOSIS"/>
    <property type="match status" value="1"/>
</dbReference>
<feature type="region of interest" description="Disordered" evidence="7">
    <location>
        <begin position="340"/>
        <end position="375"/>
    </location>
</feature>
<feature type="compositionally biased region" description="Pro residues" evidence="7">
    <location>
        <begin position="576"/>
        <end position="590"/>
    </location>
</feature>
<keyword evidence="2" id="KW-0053">Apoptosis</keyword>
<evidence type="ECO:0000256" key="3">
    <source>
        <dbReference type="ARBA" id="ARBA00022723"/>
    </source>
</evidence>
<feature type="compositionally biased region" description="Low complexity" evidence="7">
    <location>
        <begin position="597"/>
        <end position="612"/>
    </location>
</feature>
<dbReference type="PROSITE" id="PS50143">
    <property type="entry name" value="BIR_REPEAT_2"/>
    <property type="match status" value="3"/>
</dbReference>
<feature type="region of interest" description="Disordered" evidence="7">
    <location>
        <begin position="680"/>
        <end position="742"/>
    </location>
</feature>
<feature type="compositionally biased region" description="Basic and acidic residues" evidence="7">
    <location>
        <begin position="707"/>
        <end position="716"/>
    </location>
</feature>
<keyword evidence="3" id="KW-0479">Metal-binding</keyword>
<dbReference type="GO" id="GO:0005634">
    <property type="term" value="C:nucleus"/>
    <property type="evidence" value="ECO:0007669"/>
    <property type="project" value="TreeGrafter"/>
</dbReference>
<evidence type="ECO:0000256" key="6">
    <source>
        <dbReference type="PROSITE-ProRule" id="PRU00175"/>
    </source>
</evidence>
<dbReference type="Gene3D" id="1.10.8.10">
    <property type="entry name" value="DNA helicase RuvA subunit, C-terminal domain"/>
    <property type="match status" value="1"/>
</dbReference>
<evidence type="ECO:0000256" key="7">
    <source>
        <dbReference type="SAM" id="MobiDB-lite"/>
    </source>
</evidence>
<feature type="compositionally biased region" description="Low complexity" evidence="7">
    <location>
        <begin position="470"/>
        <end position="493"/>
    </location>
</feature>
<comment type="caution">
    <text evidence="9">The sequence shown here is derived from an EMBL/GenBank/DDBJ whole genome shotgun (WGS) entry which is preliminary data.</text>
</comment>
<dbReference type="SMART" id="SM00238">
    <property type="entry name" value="BIR"/>
    <property type="match status" value="3"/>
</dbReference>
<dbReference type="GO" id="GO:0051726">
    <property type="term" value="P:regulation of cell cycle"/>
    <property type="evidence" value="ECO:0007669"/>
    <property type="project" value="TreeGrafter"/>
</dbReference>
<feature type="region of interest" description="Disordered" evidence="7">
    <location>
        <begin position="464"/>
        <end position="508"/>
    </location>
</feature>
<dbReference type="PANTHER" id="PTHR10044:SF139">
    <property type="entry name" value="DEATH-ASSOCIATED INHIBITOR OF APOPTOSIS 2"/>
    <property type="match status" value="1"/>
</dbReference>
<dbReference type="PROSITE" id="PS01282">
    <property type="entry name" value="BIR_REPEAT_1"/>
    <property type="match status" value="1"/>
</dbReference>
<keyword evidence="4 6" id="KW-0863">Zinc-finger</keyword>
<comment type="similarity">
    <text evidence="1">Belongs to the IAP family.</text>
</comment>
<feature type="region of interest" description="Disordered" evidence="7">
    <location>
        <begin position="576"/>
        <end position="657"/>
    </location>
</feature>
<evidence type="ECO:0000256" key="2">
    <source>
        <dbReference type="ARBA" id="ARBA00022703"/>
    </source>
</evidence>
<reference evidence="9 10" key="1">
    <citation type="submission" date="2024-05" db="EMBL/GenBank/DDBJ databases">
        <authorList>
            <person name="Wallberg A."/>
        </authorList>
    </citation>
    <scope>NUCLEOTIDE SEQUENCE [LARGE SCALE GENOMIC DNA]</scope>
</reference>
<dbReference type="FunFam" id="1.10.1170.10:FF:000002">
    <property type="entry name" value="Baculoviral IAP repeat containing 7"/>
    <property type="match status" value="1"/>
</dbReference>
<feature type="compositionally biased region" description="Low complexity" evidence="7">
    <location>
        <begin position="536"/>
        <end position="549"/>
    </location>
</feature>
<evidence type="ECO:0000256" key="1">
    <source>
        <dbReference type="ARBA" id="ARBA00006672"/>
    </source>
</evidence>
<dbReference type="CDD" id="cd16510">
    <property type="entry name" value="RING-HC_IAPs"/>
    <property type="match status" value="1"/>
</dbReference>
<dbReference type="Gene3D" id="1.10.1170.10">
    <property type="entry name" value="Inhibitor Of Apoptosis Protein (2mihbC-IAP-1), Chain A"/>
    <property type="match status" value="3"/>
</dbReference>
<dbReference type="SMART" id="SM00184">
    <property type="entry name" value="RING"/>
    <property type="match status" value="1"/>
</dbReference>
<feature type="domain" description="RING-type" evidence="8">
    <location>
        <begin position="755"/>
        <end position="790"/>
    </location>
</feature>
<feature type="compositionally biased region" description="Polar residues" evidence="7">
    <location>
        <begin position="723"/>
        <end position="742"/>
    </location>
</feature>
<dbReference type="Pfam" id="PF13920">
    <property type="entry name" value="zf-C3HC4_3"/>
    <property type="match status" value="1"/>
</dbReference>
<proteinExistence type="inferred from homology"/>
<protein>
    <recommendedName>
        <fullName evidence="8">RING-type domain-containing protein</fullName>
    </recommendedName>
</protein>
<accession>A0AAV2PUQ1</accession>
<feature type="compositionally biased region" description="Low complexity" evidence="7">
    <location>
        <begin position="693"/>
        <end position="706"/>
    </location>
</feature>
<evidence type="ECO:0000256" key="4">
    <source>
        <dbReference type="ARBA" id="ARBA00022771"/>
    </source>
</evidence>
<dbReference type="InterPro" id="IPR013083">
    <property type="entry name" value="Znf_RING/FYVE/PHD"/>
</dbReference>
<dbReference type="FunFam" id="1.10.1170.10:FF:000003">
    <property type="entry name" value="E3 ubiquitin-protein ligase XIAP"/>
    <property type="match status" value="1"/>
</dbReference>
<dbReference type="Proteomes" id="UP001497623">
    <property type="component" value="Unassembled WGS sequence"/>
</dbReference>
<dbReference type="Pfam" id="PF00653">
    <property type="entry name" value="BIR"/>
    <property type="match status" value="3"/>
</dbReference>
<dbReference type="GO" id="GO:0061630">
    <property type="term" value="F:ubiquitin protein ligase activity"/>
    <property type="evidence" value="ECO:0007669"/>
    <property type="project" value="TreeGrafter"/>
</dbReference>